<proteinExistence type="predicted"/>
<protein>
    <submittedName>
        <fullName evidence="2">Uncharacterized protein</fullName>
    </submittedName>
</protein>
<name>A0A8H9C9Z5_9HYPH</name>
<accession>A0A8H9C9Z5</accession>
<evidence type="ECO:0000313" key="2">
    <source>
        <dbReference type="EMBL" id="BCM87768.1"/>
    </source>
</evidence>
<feature type="transmembrane region" description="Helical" evidence="1">
    <location>
        <begin position="12"/>
        <end position="31"/>
    </location>
</feature>
<geneLocation type="plasmid" evidence="2 3">
    <name>pVL1_2</name>
</geneLocation>
<reference evidence="2" key="1">
    <citation type="submission" date="2020-11" db="EMBL/GenBank/DDBJ databases">
        <title>Complete genome sequence of a novel pathogenic Methylobacterium strain isolated from rice in Vietnam.</title>
        <authorList>
            <person name="Lai K."/>
            <person name="Okazaki S."/>
            <person name="Higashi K."/>
            <person name="Mori H."/>
            <person name="Toyoda A."/>
            <person name="Kurokawa K."/>
        </authorList>
    </citation>
    <scope>NUCLEOTIDE SEQUENCE</scope>
    <source>
        <strain evidence="2">VL1</strain>
        <plasmid evidence="2">pVL1_2</plasmid>
    </source>
</reference>
<keyword evidence="1" id="KW-0812">Transmembrane</keyword>
<keyword evidence="1" id="KW-1133">Transmembrane helix</keyword>
<evidence type="ECO:0000256" key="1">
    <source>
        <dbReference type="SAM" id="Phobius"/>
    </source>
</evidence>
<dbReference type="KEGG" id="mind:mvi_62290"/>
<organism evidence="2 3">
    <name type="scientific">Methylobacterium indicum</name>
    <dbReference type="NCBI Taxonomy" id="1775910"/>
    <lineage>
        <taxon>Bacteria</taxon>
        <taxon>Pseudomonadati</taxon>
        <taxon>Pseudomonadota</taxon>
        <taxon>Alphaproteobacteria</taxon>
        <taxon>Hyphomicrobiales</taxon>
        <taxon>Methylobacteriaceae</taxon>
        <taxon>Methylobacterium</taxon>
    </lineage>
</organism>
<dbReference type="Proteomes" id="UP000663508">
    <property type="component" value="Plasmid pVL1_2"/>
</dbReference>
<keyword evidence="2" id="KW-0614">Plasmid</keyword>
<dbReference type="EMBL" id="AP024147">
    <property type="protein sequence ID" value="BCM87768.1"/>
    <property type="molecule type" value="Genomic_DNA"/>
</dbReference>
<gene>
    <name evidence="2" type="ORF">mvi_62290</name>
</gene>
<dbReference type="RefSeq" id="WP_207183959.1">
    <property type="nucleotide sequence ID" value="NZ_AP024147.1"/>
</dbReference>
<evidence type="ECO:0000313" key="3">
    <source>
        <dbReference type="Proteomes" id="UP000663508"/>
    </source>
</evidence>
<keyword evidence="1" id="KW-0472">Membrane</keyword>
<sequence>MSDKPREPYVTVGTLSLIEGVVFLIFSYAWFWPEHFGLWIGTIAKAYRSTVG</sequence>
<dbReference type="AlphaFoldDB" id="A0A8H9C9Z5"/>